<dbReference type="AlphaFoldDB" id="A0A1B6E6B4"/>
<dbReference type="Gene3D" id="3.40.50.300">
    <property type="entry name" value="P-loop containing nucleotide triphosphate hydrolases"/>
    <property type="match status" value="1"/>
</dbReference>
<name>A0A1B6E6B4_9HEMI</name>
<dbReference type="EMBL" id="GEDC01003840">
    <property type="protein sequence ID" value="JAS33458.1"/>
    <property type="molecule type" value="Transcribed_RNA"/>
</dbReference>
<keyword evidence="2" id="KW-1133">Transmembrane helix</keyword>
<comment type="similarity">
    <text evidence="1">Belongs to the ClpA/ClpB family. Torsin subfamily.</text>
</comment>
<dbReference type="Pfam" id="PF21376">
    <property type="entry name" value="TOR1A_C"/>
    <property type="match status" value="1"/>
</dbReference>
<dbReference type="SMART" id="SM00382">
    <property type="entry name" value="AAA"/>
    <property type="match status" value="1"/>
</dbReference>
<dbReference type="GO" id="GO:0012505">
    <property type="term" value="C:endomembrane system"/>
    <property type="evidence" value="ECO:0007669"/>
    <property type="project" value="UniProtKB-ARBA"/>
</dbReference>
<evidence type="ECO:0000256" key="2">
    <source>
        <dbReference type="SAM" id="Phobius"/>
    </source>
</evidence>
<protein>
    <recommendedName>
        <fullName evidence="3">AAA+ ATPase domain-containing protein</fullName>
    </recommendedName>
</protein>
<organism evidence="4">
    <name type="scientific">Clastoptera arizonana</name>
    <name type="common">Arizona spittle bug</name>
    <dbReference type="NCBI Taxonomy" id="38151"/>
    <lineage>
        <taxon>Eukaryota</taxon>
        <taxon>Metazoa</taxon>
        <taxon>Ecdysozoa</taxon>
        <taxon>Arthropoda</taxon>
        <taxon>Hexapoda</taxon>
        <taxon>Insecta</taxon>
        <taxon>Pterygota</taxon>
        <taxon>Neoptera</taxon>
        <taxon>Paraneoptera</taxon>
        <taxon>Hemiptera</taxon>
        <taxon>Auchenorrhyncha</taxon>
        <taxon>Cercopoidea</taxon>
        <taxon>Clastopteridae</taxon>
        <taxon>Clastoptera</taxon>
    </lineage>
</organism>
<dbReference type="GO" id="GO:0005737">
    <property type="term" value="C:cytoplasm"/>
    <property type="evidence" value="ECO:0007669"/>
    <property type="project" value="UniProtKB-ARBA"/>
</dbReference>
<feature type="domain" description="AAA+ ATPase" evidence="3">
    <location>
        <begin position="118"/>
        <end position="259"/>
    </location>
</feature>
<dbReference type="Pfam" id="PF06309">
    <property type="entry name" value="Torsin"/>
    <property type="match status" value="1"/>
</dbReference>
<evidence type="ECO:0000313" key="4">
    <source>
        <dbReference type="EMBL" id="JAS33458.1"/>
    </source>
</evidence>
<proteinExistence type="inferred from homology"/>
<dbReference type="PANTHER" id="PTHR10760">
    <property type="entry name" value="TORSIN"/>
    <property type="match status" value="1"/>
</dbReference>
<evidence type="ECO:0000256" key="1">
    <source>
        <dbReference type="ARBA" id="ARBA00006235"/>
    </source>
</evidence>
<dbReference type="InterPro" id="IPR001270">
    <property type="entry name" value="ClpA/B"/>
</dbReference>
<keyword evidence="2" id="KW-0812">Transmembrane</keyword>
<dbReference type="SUPFAM" id="SSF52540">
    <property type="entry name" value="P-loop containing nucleoside triphosphate hydrolases"/>
    <property type="match status" value="1"/>
</dbReference>
<dbReference type="InterPro" id="IPR003593">
    <property type="entry name" value="AAA+_ATPase"/>
</dbReference>
<keyword evidence="2" id="KW-0472">Membrane</keyword>
<feature type="transmembrane region" description="Helical" evidence="2">
    <location>
        <begin position="12"/>
        <end position="38"/>
    </location>
</feature>
<dbReference type="CDD" id="cd00009">
    <property type="entry name" value="AAA"/>
    <property type="match status" value="1"/>
</dbReference>
<dbReference type="PANTHER" id="PTHR10760:SF2">
    <property type="entry name" value="LD13476P-RELATED"/>
    <property type="match status" value="1"/>
</dbReference>
<dbReference type="GO" id="GO:0071218">
    <property type="term" value="P:cellular response to misfolded protein"/>
    <property type="evidence" value="ECO:0007669"/>
    <property type="project" value="TreeGrafter"/>
</dbReference>
<accession>A0A1B6E6B4</accession>
<reference evidence="4" key="1">
    <citation type="submission" date="2015-12" db="EMBL/GenBank/DDBJ databases">
        <title>De novo transcriptome assembly of four potential Pierce s Disease insect vectors from Arizona vineyards.</title>
        <authorList>
            <person name="Tassone E.E."/>
        </authorList>
    </citation>
    <scope>NUCLEOTIDE SEQUENCE</scope>
</reference>
<sequence>MKLLHLMLLFDSFLGIFCFIDPFSLSIGLGIAGALWMIKGNEKNNARSNVVYRKIENVVTKACQMIGYCEGCEDSWIPFNIQDLEADFKKQVFGQHIAVDEVQKTLKYHLQKKQNPDKALVLSFHGPPGVGKSMISKLVIKNMFYRGGKTNYAHFYRGSIDFPIKNEVFKYQEKLKREIIEKAEQCNRAVFVFDEVDKMPAQVLDALWQFVDKYAVYNNVDYRNIIIIFLSNLGSQNIMSKSIELWQDGKLREDYKLEDFEGIIRTAVFNASGIAEVRQCLVEEMKKEGQVMSEELFEQVLDMLSFEPDGYEMYASSGCKLIGEKASVLIEREMERLGYNVKT</sequence>
<dbReference type="GO" id="GO:0016887">
    <property type="term" value="F:ATP hydrolysis activity"/>
    <property type="evidence" value="ECO:0007669"/>
    <property type="project" value="InterPro"/>
</dbReference>
<dbReference type="PRINTS" id="PR00300">
    <property type="entry name" value="CLPPROTEASEA"/>
</dbReference>
<dbReference type="InterPro" id="IPR027417">
    <property type="entry name" value="P-loop_NTPase"/>
</dbReference>
<dbReference type="InterPro" id="IPR010448">
    <property type="entry name" value="Torsin"/>
</dbReference>
<dbReference type="InterPro" id="IPR049337">
    <property type="entry name" value="TOR1A_C"/>
</dbReference>
<evidence type="ECO:0000259" key="3">
    <source>
        <dbReference type="SMART" id="SM00382"/>
    </source>
</evidence>
<gene>
    <name evidence="4" type="ORF">g.29037</name>
</gene>
<dbReference type="GO" id="GO:0005524">
    <property type="term" value="F:ATP binding"/>
    <property type="evidence" value="ECO:0007669"/>
    <property type="project" value="InterPro"/>
</dbReference>